<evidence type="ECO:0000313" key="2">
    <source>
        <dbReference type="EMBL" id="SFK44127.1"/>
    </source>
</evidence>
<dbReference type="InterPro" id="IPR009003">
    <property type="entry name" value="Peptidase_S1_PA"/>
</dbReference>
<dbReference type="Gene3D" id="2.40.10.10">
    <property type="entry name" value="Trypsin-like serine proteases"/>
    <property type="match status" value="1"/>
</dbReference>
<dbReference type="PANTHER" id="PTHR30595">
    <property type="entry name" value="GLPR-RELATED TRANSCRIPTIONAL REPRESSOR"/>
    <property type="match status" value="1"/>
</dbReference>
<evidence type="ECO:0000259" key="1">
    <source>
        <dbReference type="Pfam" id="PF04326"/>
    </source>
</evidence>
<protein>
    <submittedName>
        <fullName evidence="2">Trypsin-like peptidase domain-containing protein</fullName>
    </submittedName>
</protein>
<dbReference type="InterPro" id="IPR043504">
    <property type="entry name" value="Peptidase_S1_PA_chymotrypsin"/>
</dbReference>
<accession>A0A1I3ZJB7</accession>
<proteinExistence type="predicted"/>
<gene>
    <name evidence="2" type="ORF">SAMN04488498_106161</name>
</gene>
<keyword evidence="3" id="KW-1185">Reference proteome</keyword>
<reference evidence="2 3" key="1">
    <citation type="submission" date="2016-10" db="EMBL/GenBank/DDBJ databases">
        <authorList>
            <person name="Varghese N."/>
            <person name="Submissions S."/>
        </authorList>
    </citation>
    <scope>NUCLEOTIDE SEQUENCE [LARGE SCALE GENOMIC DNA]</scope>
    <source>
        <strain evidence="2 3">DSM 21822</strain>
    </source>
</reference>
<dbReference type="InterPro" id="IPR007421">
    <property type="entry name" value="Schlafen_AlbA_2_dom"/>
</dbReference>
<dbReference type="InterPro" id="IPR038461">
    <property type="entry name" value="Schlafen_AlbA_2_dom_sf"/>
</dbReference>
<dbReference type="EMBL" id="FOSL01000006">
    <property type="protein sequence ID" value="SFK44127.1"/>
    <property type="molecule type" value="Genomic_DNA"/>
</dbReference>
<feature type="domain" description="Schlafen AlbA-2" evidence="1">
    <location>
        <begin position="213"/>
        <end position="347"/>
    </location>
</feature>
<dbReference type="SUPFAM" id="SSF50494">
    <property type="entry name" value="Trypsin-like serine proteases"/>
    <property type="match status" value="1"/>
</dbReference>
<dbReference type="PANTHER" id="PTHR30595:SF6">
    <property type="entry name" value="SCHLAFEN ALBA-2 DOMAIN-CONTAINING PROTEIN"/>
    <property type="match status" value="1"/>
</dbReference>
<name>A0A1I3ZJB7_9HYPH</name>
<dbReference type="Proteomes" id="UP000323300">
    <property type="component" value="Unassembled WGS sequence"/>
</dbReference>
<dbReference type="Gene3D" id="3.30.950.30">
    <property type="entry name" value="Schlafen, AAA domain"/>
    <property type="match status" value="1"/>
</dbReference>
<evidence type="ECO:0000313" key="3">
    <source>
        <dbReference type="Proteomes" id="UP000323300"/>
    </source>
</evidence>
<dbReference type="Pfam" id="PF13365">
    <property type="entry name" value="Trypsin_2"/>
    <property type="match status" value="1"/>
</dbReference>
<dbReference type="AlphaFoldDB" id="A0A1I3ZJB7"/>
<organism evidence="2 3">
    <name type="scientific">Neomesorhizobium albiziae</name>
    <dbReference type="NCBI Taxonomy" id="335020"/>
    <lineage>
        <taxon>Bacteria</taxon>
        <taxon>Pseudomonadati</taxon>
        <taxon>Pseudomonadota</taxon>
        <taxon>Alphaproteobacteria</taxon>
        <taxon>Hyphomicrobiales</taxon>
        <taxon>Phyllobacteriaceae</taxon>
        <taxon>Neomesorhizobium</taxon>
    </lineage>
</organism>
<dbReference type="Pfam" id="PF04326">
    <property type="entry name" value="SLFN_AlbA_2"/>
    <property type="match status" value="1"/>
</dbReference>
<sequence length="375" mass="41977">MSTGNGEVATGERFLLAEKDWLFAAPAVGYYASGPDRIAAPDGVGSEDLALLRLAGEAGRMKPEGTDNVRGWIDIRQANRNPEPGSSLAIFQHANGGPLKVSVNTESIIGFNEDNSRLLYRTDTLPGASGGPCFDADWKFLAMHQSTSARDRNYNMGIPCAFILDWLVKYGFQDLVSREPPETPEVTISRRGFADSNPFPLDPDLRRLMERGEGQQIEFKECAIERGRDGKPRPDTKLSERLVNSVAAFMNSDQGGNVMIGITDDMKVVGVENEYAIANKQRQDWSGYELWLSNTLRGRVGKNATQEFTIERYREAGKDICVIRIRPTRSPVWVDGKLYVRKGPENIPRVEDELFHYMRSRWPAQVERQSETALE</sequence>